<dbReference type="Gene3D" id="2.60.120.200">
    <property type="match status" value="1"/>
</dbReference>
<reference evidence="1" key="1">
    <citation type="submission" date="2018-05" db="EMBL/GenBank/DDBJ databases">
        <authorList>
            <person name="Lanie J.A."/>
            <person name="Ng W.-L."/>
            <person name="Kazmierczak K.M."/>
            <person name="Andrzejewski T.M."/>
            <person name="Davidsen T.M."/>
            <person name="Wayne K.J."/>
            <person name="Tettelin H."/>
            <person name="Glass J.I."/>
            <person name="Rusch D."/>
            <person name="Podicherti R."/>
            <person name="Tsui H.-C.T."/>
            <person name="Winkler M.E."/>
        </authorList>
    </citation>
    <scope>NUCLEOTIDE SEQUENCE</scope>
</reference>
<organism evidence="1">
    <name type="scientific">marine metagenome</name>
    <dbReference type="NCBI Taxonomy" id="408172"/>
    <lineage>
        <taxon>unclassified sequences</taxon>
        <taxon>metagenomes</taxon>
        <taxon>ecological metagenomes</taxon>
    </lineage>
</organism>
<gene>
    <name evidence="1" type="ORF">METZ01_LOCUS261795</name>
</gene>
<dbReference type="AlphaFoldDB" id="A0A382JDY8"/>
<feature type="non-terminal residue" evidence="1">
    <location>
        <position position="89"/>
    </location>
</feature>
<evidence type="ECO:0000313" key="1">
    <source>
        <dbReference type="EMBL" id="SVC08941.1"/>
    </source>
</evidence>
<protein>
    <submittedName>
        <fullName evidence="1">Uncharacterized protein</fullName>
    </submittedName>
</protein>
<dbReference type="EMBL" id="UINC01072939">
    <property type="protein sequence ID" value="SVC08941.1"/>
    <property type="molecule type" value="Genomic_DNA"/>
</dbReference>
<sequence>MKIKMHISAILALVLISGMLQVFAAGDKSEGLVFYYDYSETNGAKVPDLSGNGYDGEIVGSFKIVDDKERGKVGEFKGGNCYLKLDPDK</sequence>
<accession>A0A382JDY8</accession>
<proteinExistence type="predicted"/>
<name>A0A382JDY8_9ZZZZ</name>